<protein>
    <submittedName>
        <fullName evidence="3">Uncharacterized protein YegL</fullName>
    </submittedName>
</protein>
<dbReference type="RefSeq" id="WP_204700201.1">
    <property type="nucleotide sequence ID" value="NZ_JAFBDQ010000001.1"/>
</dbReference>
<gene>
    <name evidence="3" type="ORF">JOC47_000318</name>
</gene>
<name>A0A938XQ50_9FIRM</name>
<accession>A0A938XQ50</accession>
<dbReference type="InterPro" id="IPR002035">
    <property type="entry name" value="VWF_A"/>
</dbReference>
<dbReference type="Proteomes" id="UP000774000">
    <property type="component" value="Unassembled WGS sequence"/>
</dbReference>
<proteinExistence type="predicted"/>
<reference evidence="3" key="1">
    <citation type="submission" date="2021-01" db="EMBL/GenBank/DDBJ databases">
        <title>Genomic Encyclopedia of Type Strains, Phase IV (KMG-IV): sequencing the most valuable type-strain genomes for metagenomic binning, comparative biology and taxonomic classification.</title>
        <authorList>
            <person name="Goeker M."/>
        </authorList>
    </citation>
    <scope>NUCLEOTIDE SEQUENCE</scope>
    <source>
        <strain evidence="3">DSM 23230</strain>
    </source>
</reference>
<dbReference type="Gene3D" id="3.40.50.410">
    <property type="entry name" value="von Willebrand factor, type A domain"/>
    <property type="match status" value="1"/>
</dbReference>
<sequence>MPLPGGELAKRELHFFWLTDCSGSMSINGKIQSLNNAIREAIPEMKKVAAENPNAELLVRALKFSDGAEWHIEDAVSVEDFSWEDLEADGVTDLGEALSLLAGKLDSAEMTNRGLPPVIVLVSDGQPTDDFESGLEELLSLPWGQKAVKIAIAIGDDADMDVLNKFIDNPELEPLKANNSEELTAYIKWASTEVVKSASTGSSEGAVEESDNVALPAQPQPHSDTDDDSDVDVF</sequence>
<organism evidence="3 4">
    <name type="scientific">Halanaerobacter jeridensis</name>
    <dbReference type="NCBI Taxonomy" id="706427"/>
    <lineage>
        <taxon>Bacteria</taxon>
        <taxon>Bacillati</taxon>
        <taxon>Bacillota</taxon>
        <taxon>Clostridia</taxon>
        <taxon>Halanaerobiales</taxon>
        <taxon>Halobacteroidaceae</taxon>
        <taxon>Halanaerobacter</taxon>
    </lineage>
</organism>
<evidence type="ECO:0000259" key="2">
    <source>
        <dbReference type="PROSITE" id="PS50234"/>
    </source>
</evidence>
<evidence type="ECO:0000256" key="1">
    <source>
        <dbReference type="SAM" id="MobiDB-lite"/>
    </source>
</evidence>
<keyword evidence="4" id="KW-1185">Reference proteome</keyword>
<feature type="compositionally biased region" description="Acidic residues" evidence="1">
    <location>
        <begin position="225"/>
        <end position="234"/>
    </location>
</feature>
<dbReference type="EMBL" id="JAFBDQ010000001">
    <property type="protein sequence ID" value="MBM7555494.1"/>
    <property type="molecule type" value="Genomic_DNA"/>
</dbReference>
<dbReference type="AlphaFoldDB" id="A0A938XQ50"/>
<feature type="region of interest" description="Disordered" evidence="1">
    <location>
        <begin position="198"/>
        <end position="234"/>
    </location>
</feature>
<evidence type="ECO:0000313" key="4">
    <source>
        <dbReference type="Proteomes" id="UP000774000"/>
    </source>
</evidence>
<dbReference type="PROSITE" id="PS50234">
    <property type="entry name" value="VWFA"/>
    <property type="match status" value="1"/>
</dbReference>
<feature type="domain" description="VWFA" evidence="2">
    <location>
        <begin position="14"/>
        <end position="194"/>
    </location>
</feature>
<evidence type="ECO:0000313" key="3">
    <source>
        <dbReference type="EMBL" id="MBM7555494.1"/>
    </source>
</evidence>
<dbReference type="InterPro" id="IPR036465">
    <property type="entry name" value="vWFA_dom_sf"/>
</dbReference>
<comment type="caution">
    <text evidence="3">The sequence shown here is derived from an EMBL/GenBank/DDBJ whole genome shotgun (WGS) entry which is preliminary data.</text>
</comment>
<dbReference type="SUPFAM" id="SSF53300">
    <property type="entry name" value="vWA-like"/>
    <property type="match status" value="1"/>
</dbReference>